<sequence length="549" mass="57506">MKFTHLRIAARLHLAFGLIIAVMVVLSAVGITRLKSLDRITGHIADVEWAKVEAALTVSALTRANAQRANELFLAADAGHVERILAQMAANRAKVADYLRTLDRLVASKAGKDLLAHIKDEREAYVTSLDKVIQAITAGRRDDATRTMLGETLPRQDRLLERYQALVDLQRDIARTQLELGREAVASGTTALVGLTAVALLAAAVLSYFITTSITVPLGRAVAVARDVAAGDLTGSVEAGGRDETGQLLTALNDMNGSLLRIIHKTRRGVDAIATASSQIAAGNLDLSARTEQQATALEQTASSMEELMATVKRNADSALEASRMASQASVIATQGHDAVSGVVATMGDIRTVAVQIADIIAIMDGIAFQTNILALNAAVEAARAGEQGRGFAVVAGEVRGLAQRSASAAKDVKSLIESSLARVEAGTVQVTGAGRTMAEIVTSVRHVMTIVNDIAEASREQAAGIDQMHRAVADIDQVTQQNAALVEEAAAAAGALDEQAAALADTVGHFRLKDEQGARTAVATRPALPAQGRRAAVAAGDAQAWQAL</sequence>
<dbReference type="InterPro" id="IPR024478">
    <property type="entry name" value="HlyB_4HB_MCP"/>
</dbReference>
<dbReference type="CDD" id="cd19411">
    <property type="entry name" value="MCP2201-like_sensor"/>
    <property type="match status" value="1"/>
</dbReference>
<protein>
    <submittedName>
        <fullName evidence="8">HAMP domain-containing protein</fullName>
    </submittedName>
</protein>
<dbReference type="InterPro" id="IPR003660">
    <property type="entry name" value="HAMP_dom"/>
</dbReference>
<keyword evidence="5" id="KW-0472">Membrane</keyword>
<reference evidence="8 9" key="1">
    <citation type="submission" date="2020-03" db="EMBL/GenBank/DDBJ databases">
        <title>Genome sequence of strain Massilia sp. TW-1.</title>
        <authorList>
            <person name="Chaudhary D.K."/>
        </authorList>
    </citation>
    <scope>NUCLEOTIDE SEQUENCE [LARGE SCALE GENOMIC DNA]</scope>
    <source>
        <strain evidence="8 9">TW-1</strain>
    </source>
</reference>
<feature type="coiled-coil region" evidence="4">
    <location>
        <begin position="288"/>
        <end position="315"/>
    </location>
</feature>
<dbReference type="PANTHER" id="PTHR43531">
    <property type="entry name" value="PROTEIN ICFG"/>
    <property type="match status" value="1"/>
</dbReference>
<comment type="caution">
    <text evidence="8">The sequence shown here is derived from an EMBL/GenBank/DDBJ whole genome shotgun (WGS) entry which is preliminary data.</text>
</comment>
<proteinExistence type="inferred from homology"/>
<dbReference type="InterPro" id="IPR004089">
    <property type="entry name" value="MCPsignal_dom"/>
</dbReference>
<dbReference type="Pfam" id="PF00672">
    <property type="entry name" value="HAMP"/>
    <property type="match status" value="1"/>
</dbReference>
<dbReference type="SUPFAM" id="SSF58104">
    <property type="entry name" value="Methyl-accepting chemotaxis protein (MCP) signaling domain"/>
    <property type="match status" value="1"/>
</dbReference>
<evidence type="ECO:0000313" key="8">
    <source>
        <dbReference type="EMBL" id="NIA55958.1"/>
    </source>
</evidence>
<evidence type="ECO:0000256" key="5">
    <source>
        <dbReference type="SAM" id="Phobius"/>
    </source>
</evidence>
<dbReference type="Proteomes" id="UP000716322">
    <property type="component" value="Unassembled WGS sequence"/>
</dbReference>
<keyword evidence="9" id="KW-1185">Reference proteome</keyword>
<evidence type="ECO:0000313" key="9">
    <source>
        <dbReference type="Proteomes" id="UP000716322"/>
    </source>
</evidence>
<organism evidence="8 9">
    <name type="scientific">Telluria antibiotica</name>
    <dbReference type="NCBI Taxonomy" id="2717319"/>
    <lineage>
        <taxon>Bacteria</taxon>
        <taxon>Pseudomonadati</taxon>
        <taxon>Pseudomonadota</taxon>
        <taxon>Betaproteobacteria</taxon>
        <taxon>Burkholderiales</taxon>
        <taxon>Oxalobacteraceae</taxon>
        <taxon>Telluria group</taxon>
        <taxon>Telluria</taxon>
    </lineage>
</organism>
<dbReference type="Pfam" id="PF12729">
    <property type="entry name" value="4HB_MCP_1"/>
    <property type="match status" value="1"/>
</dbReference>
<dbReference type="PRINTS" id="PR00260">
    <property type="entry name" value="CHEMTRNSDUCR"/>
</dbReference>
<dbReference type="SMART" id="SM00283">
    <property type="entry name" value="MA"/>
    <property type="match status" value="1"/>
</dbReference>
<evidence type="ECO:0000256" key="3">
    <source>
        <dbReference type="PROSITE-ProRule" id="PRU00284"/>
    </source>
</evidence>
<dbReference type="PANTHER" id="PTHR43531:SF14">
    <property type="entry name" value="METHYL-ACCEPTING CHEMOTAXIS PROTEIN I-RELATED"/>
    <property type="match status" value="1"/>
</dbReference>
<keyword evidence="1" id="KW-0488">Methylation</keyword>
<dbReference type="InterPro" id="IPR004090">
    <property type="entry name" value="Chemotax_Me-accpt_rcpt"/>
</dbReference>
<accession>A0ABX0PEW9</accession>
<dbReference type="RefSeq" id="WP_166861552.1">
    <property type="nucleotide sequence ID" value="NZ_JAAQOM010000012.1"/>
</dbReference>
<keyword evidence="3" id="KW-0807">Transducer</keyword>
<dbReference type="Gene3D" id="1.10.287.950">
    <property type="entry name" value="Methyl-accepting chemotaxis protein"/>
    <property type="match status" value="1"/>
</dbReference>
<keyword evidence="4" id="KW-0175">Coiled coil</keyword>
<dbReference type="PROSITE" id="PS50111">
    <property type="entry name" value="CHEMOTAXIS_TRANSDUC_2"/>
    <property type="match status" value="1"/>
</dbReference>
<feature type="domain" description="Methyl-accepting transducer" evidence="6">
    <location>
        <begin position="269"/>
        <end position="498"/>
    </location>
</feature>
<dbReference type="SMART" id="SM00304">
    <property type="entry name" value="HAMP"/>
    <property type="match status" value="1"/>
</dbReference>
<keyword evidence="5" id="KW-1133">Transmembrane helix</keyword>
<gene>
    <name evidence="8" type="ORF">HAV22_20190</name>
</gene>
<evidence type="ECO:0000256" key="4">
    <source>
        <dbReference type="SAM" id="Coils"/>
    </source>
</evidence>
<dbReference type="InterPro" id="IPR047347">
    <property type="entry name" value="YvaQ-like_sensor"/>
</dbReference>
<dbReference type="EMBL" id="JAAQOM010000012">
    <property type="protein sequence ID" value="NIA55958.1"/>
    <property type="molecule type" value="Genomic_DNA"/>
</dbReference>
<feature type="domain" description="HAMP" evidence="7">
    <location>
        <begin position="212"/>
        <end position="264"/>
    </location>
</feature>
<feature type="transmembrane region" description="Helical" evidence="5">
    <location>
        <begin position="12"/>
        <end position="31"/>
    </location>
</feature>
<evidence type="ECO:0000256" key="2">
    <source>
        <dbReference type="ARBA" id="ARBA00029447"/>
    </source>
</evidence>
<dbReference type="Pfam" id="PF00015">
    <property type="entry name" value="MCPsignal"/>
    <property type="match status" value="1"/>
</dbReference>
<comment type="similarity">
    <text evidence="2">Belongs to the methyl-accepting chemotaxis (MCP) protein family.</text>
</comment>
<evidence type="ECO:0000259" key="6">
    <source>
        <dbReference type="PROSITE" id="PS50111"/>
    </source>
</evidence>
<dbReference type="InterPro" id="IPR051310">
    <property type="entry name" value="MCP_chemotaxis"/>
</dbReference>
<keyword evidence="5" id="KW-0812">Transmembrane</keyword>
<evidence type="ECO:0000259" key="7">
    <source>
        <dbReference type="PROSITE" id="PS50885"/>
    </source>
</evidence>
<evidence type="ECO:0000256" key="1">
    <source>
        <dbReference type="ARBA" id="ARBA00022481"/>
    </source>
</evidence>
<dbReference type="PROSITE" id="PS50885">
    <property type="entry name" value="HAMP"/>
    <property type="match status" value="1"/>
</dbReference>
<name>A0ABX0PEW9_9BURK</name>